<keyword evidence="3" id="KW-0694">RNA-binding</keyword>
<proteinExistence type="inferred from homology"/>
<evidence type="ECO:0000313" key="7">
    <source>
        <dbReference type="EMBL" id="MQM14406.1"/>
    </source>
</evidence>
<dbReference type="NCBIfam" id="TIGR00166">
    <property type="entry name" value="S6"/>
    <property type="match status" value="1"/>
</dbReference>
<accession>A0A843X0T0</accession>
<comment type="caution">
    <text evidence="7">The sequence shown here is derived from an EMBL/GenBank/DDBJ whole genome shotgun (WGS) entry which is preliminary data.</text>
</comment>
<dbReference type="OrthoDB" id="669828at2759"/>
<dbReference type="AlphaFoldDB" id="A0A843X0T0"/>
<dbReference type="GO" id="GO:0003735">
    <property type="term" value="F:structural constituent of ribosome"/>
    <property type="evidence" value="ECO:0007669"/>
    <property type="project" value="InterPro"/>
</dbReference>
<dbReference type="InterPro" id="IPR014717">
    <property type="entry name" value="Transl_elong_EF1B/ribsomal_bS6"/>
</dbReference>
<keyword evidence="2" id="KW-0699">rRNA-binding</keyword>
<feature type="region of interest" description="Disordered" evidence="6">
    <location>
        <begin position="287"/>
        <end position="334"/>
    </location>
</feature>
<dbReference type="FunFam" id="3.30.70.60:FF:000002">
    <property type="entry name" value="30S ribosomal protein S6"/>
    <property type="match status" value="1"/>
</dbReference>
<dbReference type="GO" id="GO:0070181">
    <property type="term" value="F:small ribosomal subunit rRNA binding"/>
    <property type="evidence" value="ECO:0007669"/>
    <property type="project" value="TreeGrafter"/>
</dbReference>
<evidence type="ECO:0000256" key="6">
    <source>
        <dbReference type="SAM" id="MobiDB-lite"/>
    </source>
</evidence>
<dbReference type="SMR" id="A0A843X0T0"/>
<evidence type="ECO:0000256" key="3">
    <source>
        <dbReference type="ARBA" id="ARBA00022884"/>
    </source>
</evidence>
<dbReference type="GO" id="GO:0006412">
    <property type="term" value="P:translation"/>
    <property type="evidence" value="ECO:0007669"/>
    <property type="project" value="InterPro"/>
</dbReference>
<evidence type="ECO:0008006" key="9">
    <source>
        <dbReference type="Google" id="ProtNLM"/>
    </source>
</evidence>
<dbReference type="Proteomes" id="UP000652761">
    <property type="component" value="Unassembled WGS sequence"/>
</dbReference>
<dbReference type="Gene3D" id="3.30.70.60">
    <property type="match status" value="1"/>
</dbReference>
<dbReference type="PANTHER" id="PTHR21011:SF1">
    <property type="entry name" value="SMALL RIBOSOMAL SUBUNIT PROTEIN BS6M"/>
    <property type="match status" value="1"/>
</dbReference>
<dbReference type="SUPFAM" id="SSF54995">
    <property type="entry name" value="Ribosomal protein S6"/>
    <property type="match status" value="1"/>
</dbReference>
<feature type="compositionally biased region" description="Acidic residues" evidence="6">
    <location>
        <begin position="287"/>
        <end position="301"/>
    </location>
</feature>
<reference evidence="7" key="1">
    <citation type="submission" date="2017-07" db="EMBL/GenBank/DDBJ databases">
        <title>Taro Niue Genome Assembly and Annotation.</title>
        <authorList>
            <person name="Atibalentja N."/>
            <person name="Keating K."/>
            <person name="Fields C.J."/>
        </authorList>
    </citation>
    <scope>NUCLEOTIDE SEQUENCE</scope>
    <source>
        <strain evidence="7">Niue_2</strain>
        <tissue evidence="7">Leaf</tissue>
    </source>
</reference>
<keyword evidence="5" id="KW-0687">Ribonucleoprotein</keyword>
<keyword evidence="8" id="KW-1185">Reference proteome</keyword>
<dbReference type="EMBL" id="NMUH01006080">
    <property type="protein sequence ID" value="MQM14406.1"/>
    <property type="molecule type" value="Genomic_DNA"/>
</dbReference>
<name>A0A843X0T0_COLES</name>
<evidence type="ECO:0000256" key="5">
    <source>
        <dbReference type="ARBA" id="ARBA00023274"/>
    </source>
</evidence>
<evidence type="ECO:0000256" key="4">
    <source>
        <dbReference type="ARBA" id="ARBA00022980"/>
    </source>
</evidence>
<organism evidence="7 8">
    <name type="scientific">Colocasia esculenta</name>
    <name type="common">Wild taro</name>
    <name type="synonym">Arum esculentum</name>
    <dbReference type="NCBI Taxonomy" id="4460"/>
    <lineage>
        <taxon>Eukaryota</taxon>
        <taxon>Viridiplantae</taxon>
        <taxon>Streptophyta</taxon>
        <taxon>Embryophyta</taxon>
        <taxon>Tracheophyta</taxon>
        <taxon>Spermatophyta</taxon>
        <taxon>Magnoliopsida</taxon>
        <taxon>Liliopsida</taxon>
        <taxon>Araceae</taxon>
        <taxon>Aroideae</taxon>
        <taxon>Colocasieae</taxon>
        <taxon>Colocasia</taxon>
    </lineage>
</organism>
<dbReference type="Pfam" id="PF01250">
    <property type="entry name" value="Ribosomal_S6"/>
    <property type="match status" value="1"/>
</dbReference>
<dbReference type="GO" id="GO:0005737">
    <property type="term" value="C:cytoplasm"/>
    <property type="evidence" value="ECO:0007669"/>
    <property type="project" value="UniProtKB-ARBA"/>
</dbReference>
<dbReference type="CDD" id="cd00473">
    <property type="entry name" value="bS6"/>
    <property type="match status" value="1"/>
</dbReference>
<dbReference type="InterPro" id="IPR020814">
    <property type="entry name" value="Ribosomal_S6_plastid/chlpt"/>
</dbReference>
<evidence type="ECO:0000313" key="8">
    <source>
        <dbReference type="Proteomes" id="UP000652761"/>
    </source>
</evidence>
<comment type="similarity">
    <text evidence="1">Belongs to the bacterial ribosomal protein bS6 family.</text>
</comment>
<dbReference type="InterPro" id="IPR035980">
    <property type="entry name" value="Ribosomal_bS6_sf"/>
</dbReference>
<dbReference type="HAMAP" id="MF_00360">
    <property type="entry name" value="Ribosomal_bS6"/>
    <property type="match status" value="1"/>
</dbReference>
<dbReference type="PANTHER" id="PTHR21011">
    <property type="entry name" value="MITOCHONDRIAL 28S RIBOSOMAL PROTEIN S6"/>
    <property type="match status" value="1"/>
</dbReference>
<dbReference type="InterPro" id="IPR000529">
    <property type="entry name" value="Ribosomal_bS6"/>
</dbReference>
<sequence>MEAVLRRLPSPSSAPPGFLFHPIPLRDRPSQKVSEKGAAACRCSCLFSDSLSSWRRQQGQKKPQLWPDWRDGYGRRAGRVVVVAAKKKKKSGKSGTDGFLPNENEFFFPEAVLLKKKTTQEDGRVLPEFADAEEEKLFEFLNLQLENNLDMERMRHYEVVYLIHENYLNEVDSVTSKIQDFIREKRGKIWRLNNWGLRRLAYKIKKAKNANYILMNFELDAKFINDFKSLLDKEERIIRHLVIKRDEAITKDCPPPPEFHTLQAGGINEGVDEEHYDGEQGWNDEMESEMGGYNDDEDEFGDNIIFVDDKEDDNDVPQRDAKSSKVKQKVRTAS</sequence>
<evidence type="ECO:0000256" key="1">
    <source>
        <dbReference type="ARBA" id="ARBA00009512"/>
    </source>
</evidence>
<dbReference type="GO" id="GO:0015935">
    <property type="term" value="C:small ribosomal subunit"/>
    <property type="evidence" value="ECO:0007669"/>
    <property type="project" value="TreeGrafter"/>
</dbReference>
<dbReference type="PROSITE" id="PS01048">
    <property type="entry name" value="RIBOSOMAL_S6"/>
    <property type="match status" value="1"/>
</dbReference>
<keyword evidence="4" id="KW-0689">Ribosomal protein</keyword>
<feature type="compositionally biased region" description="Basic residues" evidence="6">
    <location>
        <begin position="324"/>
        <end position="334"/>
    </location>
</feature>
<dbReference type="InterPro" id="IPR020815">
    <property type="entry name" value="Ribosomal_bS6_CS"/>
</dbReference>
<gene>
    <name evidence="7" type="ORF">Taro_047337</name>
</gene>
<protein>
    <recommendedName>
        <fullName evidence="9">30S ribosomal protein S6</fullName>
    </recommendedName>
</protein>
<evidence type="ECO:0000256" key="2">
    <source>
        <dbReference type="ARBA" id="ARBA00022730"/>
    </source>
</evidence>